<dbReference type="VEuPathDB" id="TriTrypDB:TcG_12415"/>
<accession>A0A2V2WK12</accession>
<dbReference type="VEuPathDB" id="TriTrypDB:C4B63_43g224"/>
<gene>
    <name evidence="1" type="ORF">C3747_92g173</name>
</gene>
<dbReference type="VEuPathDB" id="TriTrypDB:C3747_92g173"/>
<evidence type="ECO:0000313" key="2">
    <source>
        <dbReference type="Proteomes" id="UP000246078"/>
    </source>
</evidence>
<dbReference type="VEuPathDB" id="TriTrypDB:TCDM_13534"/>
<evidence type="ECO:0000313" key="1">
    <source>
        <dbReference type="EMBL" id="PWV08193.1"/>
    </source>
</evidence>
<comment type="caution">
    <text evidence="1">The sequence shown here is derived from an EMBL/GenBank/DDBJ whole genome shotgun (WGS) entry which is preliminary data.</text>
</comment>
<proteinExistence type="predicted"/>
<keyword evidence="1" id="KW-0418">Kinase</keyword>
<dbReference type="EMBL" id="PRFC01000092">
    <property type="protein sequence ID" value="PWV08193.1"/>
    <property type="molecule type" value="Genomic_DNA"/>
</dbReference>
<dbReference type="VEuPathDB" id="TriTrypDB:TcCL_Unassigned00110"/>
<dbReference type="Proteomes" id="UP000246078">
    <property type="component" value="Unassembled WGS sequence"/>
</dbReference>
<dbReference type="VEuPathDB" id="TriTrypDB:TcBrA4_0117640"/>
<protein>
    <submittedName>
        <fullName evidence="1">Putative target of rapamycin (TOR) kinase 1</fullName>
    </submittedName>
</protein>
<dbReference type="AlphaFoldDB" id="A0A2V2WK12"/>
<dbReference type="VEuPathDB" id="TriTrypDB:TCSYLVIO_000481"/>
<name>A0A2V2WK12_TRYCR</name>
<organism evidence="1 2">
    <name type="scientific">Trypanosoma cruzi</name>
    <dbReference type="NCBI Taxonomy" id="5693"/>
    <lineage>
        <taxon>Eukaryota</taxon>
        <taxon>Discoba</taxon>
        <taxon>Euglenozoa</taxon>
        <taxon>Kinetoplastea</taxon>
        <taxon>Metakinetoplastina</taxon>
        <taxon>Trypanosomatida</taxon>
        <taxon>Trypanosomatidae</taxon>
        <taxon>Trypanosoma</taxon>
        <taxon>Schizotrypanum</taxon>
    </lineage>
</organism>
<keyword evidence="1" id="KW-0808">Transferase</keyword>
<dbReference type="GO" id="GO:0016301">
    <property type="term" value="F:kinase activity"/>
    <property type="evidence" value="ECO:0007669"/>
    <property type="project" value="UniProtKB-KW"/>
</dbReference>
<reference evidence="1 2" key="1">
    <citation type="journal article" date="2018" name="Microb. Genom.">
        <title>Expanding an expanded genome: long-read sequencing of Trypanosoma cruzi.</title>
        <authorList>
            <person name="Berna L."/>
            <person name="Rodriguez M."/>
            <person name="Chiribao M.L."/>
            <person name="Parodi-Talice A."/>
            <person name="Pita S."/>
            <person name="Rijo G."/>
            <person name="Alvarez-Valin F."/>
            <person name="Robello C."/>
        </authorList>
    </citation>
    <scope>NUCLEOTIDE SEQUENCE [LARGE SCALE GENOMIC DNA]</scope>
    <source>
        <strain evidence="1 2">TCC</strain>
    </source>
</reference>
<sequence length="203" mass="22632">MRHSDAQFFNHRGNGGYGVTLFVRGCHFWSGVYVPSTFSSRQCDGDGWQLTGDCAGDIPGEPSAGSGWFGRGIATHHREYNRKRIIKSTKRHRPPSSRTHRSMDGSRFYSPDFGDVKIAGGKWKRKPFLIMQAEARAVRLALSAFSTILPSTTDVWVDNTSPLLAANKGSSKSHALTWELQRIYVFFDSRGVQTSFACHAVVF</sequence>